<evidence type="ECO:0000313" key="3">
    <source>
        <dbReference type="Proteomes" id="UP000762676"/>
    </source>
</evidence>
<accession>A0AAV4EGT1</accession>
<keyword evidence="1" id="KW-0472">Membrane</keyword>
<name>A0AAV4EGT1_9GAST</name>
<dbReference type="EMBL" id="BMAT01000103">
    <property type="protein sequence ID" value="GFR59696.1"/>
    <property type="molecule type" value="Genomic_DNA"/>
</dbReference>
<keyword evidence="1" id="KW-1133">Transmembrane helix</keyword>
<proteinExistence type="predicted"/>
<keyword evidence="1" id="KW-0812">Transmembrane</keyword>
<comment type="caution">
    <text evidence="2">The sequence shown here is derived from an EMBL/GenBank/DDBJ whole genome shotgun (WGS) entry which is preliminary data.</text>
</comment>
<reference evidence="2 3" key="1">
    <citation type="journal article" date="2021" name="Elife">
        <title>Chloroplast acquisition without the gene transfer in kleptoplastic sea slugs, Plakobranchus ocellatus.</title>
        <authorList>
            <person name="Maeda T."/>
            <person name="Takahashi S."/>
            <person name="Yoshida T."/>
            <person name="Shimamura S."/>
            <person name="Takaki Y."/>
            <person name="Nagai Y."/>
            <person name="Toyoda A."/>
            <person name="Suzuki Y."/>
            <person name="Arimoto A."/>
            <person name="Ishii H."/>
            <person name="Satoh N."/>
            <person name="Nishiyama T."/>
            <person name="Hasebe M."/>
            <person name="Maruyama T."/>
            <person name="Minagawa J."/>
            <person name="Obokata J."/>
            <person name="Shigenobu S."/>
        </authorList>
    </citation>
    <scope>NUCLEOTIDE SEQUENCE [LARGE SCALE GENOMIC DNA]</scope>
</reference>
<evidence type="ECO:0000313" key="2">
    <source>
        <dbReference type="EMBL" id="GFR59696.1"/>
    </source>
</evidence>
<dbReference type="AlphaFoldDB" id="A0AAV4EGT1"/>
<sequence>MCVNSLFQGLIVDLPKAGLEPRTLAPKAERLPLDHDATQVVVVEVVAVAAAVVVVVVTIVVIVVVAVVVGGGG</sequence>
<protein>
    <submittedName>
        <fullName evidence="2">Uncharacterized protein</fullName>
    </submittedName>
</protein>
<evidence type="ECO:0000256" key="1">
    <source>
        <dbReference type="SAM" id="Phobius"/>
    </source>
</evidence>
<dbReference type="Proteomes" id="UP000762676">
    <property type="component" value="Unassembled WGS sequence"/>
</dbReference>
<organism evidence="2 3">
    <name type="scientific">Elysia marginata</name>
    <dbReference type="NCBI Taxonomy" id="1093978"/>
    <lineage>
        <taxon>Eukaryota</taxon>
        <taxon>Metazoa</taxon>
        <taxon>Spiralia</taxon>
        <taxon>Lophotrochozoa</taxon>
        <taxon>Mollusca</taxon>
        <taxon>Gastropoda</taxon>
        <taxon>Heterobranchia</taxon>
        <taxon>Euthyneura</taxon>
        <taxon>Panpulmonata</taxon>
        <taxon>Sacoglossa</taxon>
        <taxon>Placobranchoidea</taxon>
        <taxon>Plakobranchidae</taxon>
        <taxon>Elysia</taxon>
    </lineage>
</organism>
<feature type="transmembrane region" description="Helical" evidence="1">
    <location>
        <begin position="45"/>
        <end position="69"/>
    </location>
</feature>
<keyword evidence="3" id="KW-1185">Reference proteome</keyword>
<gene>
    <name evidence="2" type="ORF">ElyMa_000060500</name>
</gene>